<gene>
    <name evidence="2" type="ORF">llap_3438</name>
</gene>
<dbReference type="Pfam" id="PF00078">
    <property type="entry name" value="RVT_1"/>
    <property type="match status" value="1"/>
</dbReference>
<dbReference type="Proteomes" id="UP000233556">
    <property type="component" value="Unassembled WGS sequence"/>
</dbReference>
<sequence>MVRVPQGLQCGWDLKYCKGDIIDVRNGIHKNLGIWVCYQRRKAGMCAMACVLCKDNHIVLNVELNPAERVRDKKVIEEATRRGATLHLILTKEGLVGNVKLKGNLGCSEHEMAEFKILRVSSPSSALATSPKSLKEKAGTGRIGTGYCRRSGLRLRNLKVHKSMGPGEIHPWVLRELADEVAKQLPIIFEKSWKSSEVPTDWKRGNITHIFKKGKKKDPGNYRLISLTIVPVKIMEQILLETPLRHMENKEVIKDSQHGFTKGKSCLTHLVAFYNGVTVLVDKVTATDIYPDWCKAFDTVPHDILVSKLERHGFDGWITWRTRNWLSGCTQRVAVNSSMSKWSPVMSGAP</sequence>
<dbReference type="PANTHER" id="PTHR33332">
    <property type="entry name" value="REVERSE TRANSCRIPTASE DOMAIN-CONTAINING PROTEIN"/>
    <property type="match status" value="1"/>
</dbReference>
<proteinExistence type="predicted"/>
<dbReference type="AlphaFoldDB" id="A0A2I0UJQ5"/>
<name>A0A2I0UJQ5_LIMLA</name>
<evidence type="ECO:0000259" key="1">
    <source>
        <dbReference type="Pfam" id="PF00078"/>
    </source>
</evidence>
<evidence type="ECO:0000313" key="3">
    <source>
        <dbReference type="Proteomes" id="UP000233556"/>
    </source>
</evidence>
<organism evidence="2 3">
    <name type="scientific">Limosa lapponica baueri</name>
    <dbReference type="NCBI Taxonomy" id="1758121"/>
    <lineage>
        <taxon>Eukaryota</taxon>
        <taxon>Metazoa</taxon>
        <taxon>Chordata</taxon>
        <taxon>Craniata</taxon>
        <taxon>Vertebrata</taxon>
        <taxon>Euteleostomi</taxon>
        <taxon>Archelosauria</taxon>
        <taxon>Archosauria</taxon>
        <taxon>Dinosauria</taxon>
        <taxon>Saurischia</taxon>
        <taxon>Theropoda</taxon>
        <taxon>Coelurosauria</taxon>
        <taxon>Aves</taxon>
        <taxon>Neognathae</taxon>
        <taxon>Neoaves</taxon>
        <taxon>Charadriiformes</taxon>
        <taxon>Scolopacidae</taxon>
        <taxon>Limosa</taxon>
    </lineage>
</organism>
<accession>A0A2I0UJQ5</accession>
<evidence type="ECO:0000313" key="2">
    <source>
        <dbReference type="EMBL" id="PKU46270.1"/>
    </source>
</evidence>
<keyword evidence="2" id="KW-0808">Transferase</keyword>
<keyword evidence="2" id="KW-0695">RNA-directed DNA polymerase</keyword>
<reference evidence="3" key="2">
    <citation type="submission" date="2017-12" db="EMBL/GenBank/DDBJ databases">
        <title>Genome sequence of the Bar-tailed Godwit (Limosa lapponica baueri).</title>
        <authorList>
            <person name="Lima N.C.B."/>
            <person name="Parody-Merino A.M."/>
            <person name="Battley P.F."/>
            <person name="Fidler A.E."/>
            <person name="Prosdocimi F."/>
        </authorList>
    </citation>
    <scope>NUCLEOTIDE SEQUENCE [LARGE SCALE GENOMIC DNA]</scope>
</reference>
<keyword evidence="3" id="KW-1185">Reference proteome</keyword>
<dbReference type="OrthoDB" id="10063195at2759"/>
<keyword evidence="2" id="KW-0548">Nucleotidyltransferase</keyword>
<protein>
    <submittedName>
        <fullName evidence="2">Rna-directed dna polymerase from mobile element jockey-like</fullName>
    </submittedName>
</protein>
<reference evidence="3" key="1">
    <citation type="submission" date="2017-11" db="EMBL/GenBank/DDBJ databases">
        <authorList>
            <person name="Lima N.C."/>
            <person name="Parody-Merino A.M."/>
            <person name="Battley P.F."/>
            <person name="Fidler A.E."/>
            <person name="Prosdocimi F."/>
        </authorList>
    </citation>
    <scope>NUCLEOTIDE SEQUENCE [LARGE SCALE GENOMIC DNA]</scope>
</reference>
<dbReference type="GO" id="GO:0003964">
    <property type="term" value="F:RNA-directed DNA polymerase activity"/>
    <property type="evidence" value="ECO:0007669"/>
    <property type="project" value="UniProtKB-KW"/>
</dbReference>
<feature type="domain" description="Reverse transcriptase" evidence="1">
    <location>
        <begin position="215"/>
        <end position="332"/>
    </location>
</feature>
<dbReference type="EMBL" id="KZ505720">
    <property type="protein sequence ID" value="PKU46270.1"/>
    <property type="molecule type" value="Genomic_DNA"/>
</dbReference>
<dbReference type="InterPro" id="IPR000477">
    <property type="entry name" value="RT_dom"/>
</dbReference>